<dbReference type="RefSeq" id="WP_130179947.1">
    <property type="nucleotide sequence ID" value="NZ_CP035945.1"/>
</dbReference>
<gene>
    <name evidence="1" type="ORF">PMF13cell1_00887</name>
</gene>
<dbReference type="Proteomes" id="UP000289794">
    <property type="component" value="Chromosome"/>
</dbReference>
<dbReference type="AlphaFoldDB" id="A0A4P6LTQ7"/>
<dbReference type="KEGG" id="bpro:PMF13cell1_00887"/>
<name>A0A4P6LTQ7_9FIRM</name>
<organism evidence="1 2">
    <name type="scientific">Blautia producta</name>
    <dbReference type="NCBI Taxonomy" id="33035"/>
    <lineage>
        <taxon>Bacteria</taxon>
        <taxon>Bacillati</taxon>
        <taxon>Bacillota</taxon>
        <taxon>Clostridia</taxon>
        <taxon>Lachnospirales</taxon>
        <taxon>Lachnospiraceae</taxon>
        <taxon>Blautia</taxon>
    </lineage>
</organism>
<protein>
    <submittedName>
        <fullName evidence="1">Uncharacterized protein</fullName>
    </submittedName>
</protein>
<evidence type="ECO:0000313" key="2">
    <source>
        <dbReference type="Proteomes" id="UP000289794"/>
    </source>
</evidence>
<proteinExistence type="predicted"/>
<sequence>MENRKTHRSVLKLKIFAAFVLLLLIWSVIKLGRVYIEDRQVFEYLVSGGEEEIPDTFLEELWEQKGVEAVSAVLDIPVHMELEEYEMEISLRAVDTAVFPIKIESCLSELETGSKTVLFITPQTLDGLTDKNQYETTKSKKEELKERILGMTAVIYSAAGEMQEPEISADEKVRGHKPAVYRETGIFAAVLENGESRVYIPYENGKKFLESSGQTAEVKTVYIKIRGRSKADAVKRNLKQIGFHTEPL</sequence>
<dbReference type="EMBL" id="CP035945">
    <property type="protein sequence ID" value="QBE95366.1"/>
    <property type="molecule type" value="Genomic_DNA"/>
</dbReference>
<reference evidence="1 2" key="1">
    <citation type="submission" date="2019-01" db="EMBL/GenBank/DDBJ databases">
        <title>PMF-metabolizing Aryl O-demethylase.</title>
        <authorList>
            <person name="Kim M."/>
        </authorList>
    </citation>
    <scope>NUCLEOTIDE SEQUENCE [LARGE SCALE GENOMIC DNA]</scope>
    <source>
        <strain evidence="1 2">PMF1</strain>
    </source>
</reference>
<evidence type="ECO:0000313" key="1">
    <source>
        <dbReference type="EMBL" id="QBE95366.1"/>
    </source>
</evidence>
<accession>A0A4P6LTQ7</accession>